<evidence type="ECO:0000313" key="1">
    <source>
        <dbReference type="EMBL" id="GFR64710.1"/>
    </source>
</evidence>
<dbReference type="AlphaFoldDB" id="A0AAV4EVN3"/>
<accession>A0AAV4EVN3</accession>
<comment type="caution">
    <text evidence="1">The sequence shown here is derived from an EMBL/GenBank/DDBJ whole genome shotgun (WGS) entry which is preliminary data.</text>
</comment>
<dbReference type="Proteomes" id="UP000762676">
    <property type="component" value="Unassembled WGS sequence"/>
</dbReference>
<name>A0AAV4EVN3_9GAST</name>
<gene>
    <name evidence="1" type="ORF">ElyMa_001930400</name>
</gene>
<proteinExistence type="predicted"/>
<sequence length="103" mass="10722">MAVLLGLVIGELVEIGTEIASAAVADLVAEAAGDVISAEGQTVLSEAAKITTTNDIKAGAKYTKRKISEAVESVGDKKDAANLKTVKDTSEPVFKKMRECVTQ</sequence>
<evidence type="ECO:0000313" key="2">
    <source>
        <dbReference type="Proteomes" id="UP000762676"/>
    </source>
</evidence>
<evidence type="ECO:0008006" key="3">
    <source>
        <dbReference type="Google" id="ProtNLM"/>
    </source>
</evidence>
<organism evidence="1 2">
    <name type="scientific">Elysia marginata</name>
    <dbReference type="NCBI Taxonomy" id="1093978"/>
    <lineage>
        <taxon>Eukaryota</taxon>
        <taxon>Metazoa</taxon>
        <taxon>Spiralia</taxon>
        <taxon>Lophotrochozoa</taxon>
        <taxon>Mollusca</taxon>
        <taxon>Gastropoda</taxon>
        <taxon>Heterobranchia</taxon>
        <taxon>Euthyneura</taxon>
        <taxon>Panpulmonata</taxon>
        <taxon>Sacoglossa</taxon>
        <taxon>Placobranchoidea</taxon>
        <taxon>Plakobranchidae</taxon>
        <taxon>Elysia</taxon>
    </lineage>
</organism>
<reference evidence="1 2" key="1">
    <citation type="journal article" date="2021" name="Elife">
        <title>Chloroplast acquisition without the gene transfer in kleptoplastic sea slugs, Plakobranchus ocellatus.</title>
        <authorList>
            <person name="Maeda T."/>
            <person name="Takahashi S."/>
            <person name="Yoshida T."/>
            <person name="Shimamura S."/>
            <person name="Takaki Y."/>
            <person name="Nagai Y."/>
            <person name="Toyoda A."/>
            <person name="Suzuki Y."/>
            <person name="Arimoto A."/>
            <person name="Ishii H."/>
            <person name="Satoh N."/>
            <person name="Nishiyama T."/>
            <person name="Hasebe M."/>
            <person name="Maruyama T."/>
            <person name="Minagawa J."/>
            <person name="Obokata J."/>
            <person name="Shigenobu S."/>
        </authorList>
    </citation>
    <scope>NUCLEOTIDE SEQUENCE [LARGE SCALE GENOMIC DNA]</scope>
</reference>
<protein>
    <recommendedName>
        <fullName evidence="3">Senescence domain-containing protein</fullName>
    </recommendedName>
</protein>
<keyword evidence="2" id="KW-1185">Reference proteome</keyword>
<dbReference type="EMBL" id="BMAT01003903">
    <property type="protein sequence ID" value="GFR64710.1"/>
    <property type="molecule type" value="Genomic_DNA"/>
</dbReference>